<name>A0ABY4F261_9BACT</name>
<proteinExistence type="predicted"/>
<gene>
    <name evidence="1" type="ORF">MUN80_13400</name>
</gene>
<accession>A0ABY4F261</accession>
<protein>
    <recommendedName>
        <fullName evidence="3">MACPF domain-containing protein</fullName>
    </recommendedName>
</protein>
<keyword evidence="2" id="KW-1185">Reference proteome</keyword>
<dbReference type="Proteomes" id="UP000831785">
    <property type="component" value="Chromosome"/>
</dbReference>
<reference evidence="1 2" key="1">
    <citation type="submission" date="2022-04" db="EMBL/GenBank/DDBJ databases">
        <title>Hymenobacter sp. isolated from the air.</title>
        <authorList>
            <person name="Won M."/>
            <person name="Lee C.-M."/>
            <person name="Woen H.-Y."/>
            <person name="Kwon S.-W."/>
        </authorList>
    </citation>
    <scope>NUCLEOTIDE SEQUENCE [LARGE SCALE GENOMIC DNA]</scope>
    <source>
        <strain evidence="2">5116 S-27</strain>
    </source>
</reference>
<organism evidence="1 2">
    <name type="scientific">Hymenobacter cellulosivorans</name>
    <dbReference type="NCBI Taxonomy" id="2932249"/>
    <lineage>
        <taxon>Bacteria</taxon>
        <taxon>Pseudomonadati</taxon>
        <taxon>Bacteroidota</taxon>
        <taxon>Cytophagia</taxon>
        <taxon>Cytophagales</taxon>
        <taxon>Hymenobacteraceae</taxon>
        <taxon>Hymenobacter</taxon>
    </lineage>
</organism>
<evidence type="ECO:0008006" key="3">
    <source>
        <dbReference type="Google" id="ProtNLM"/>
    </source>
</evidence>
<dbReference type="RefSeq" id="WP_244713582.1">
    <property type="nucleotide sequence ID" value="NZ_CP095049.1"/>
</dbReference>
<evidence type="ECO:0000313" key="1">
    <source>
        <dbReference type="EMBL" id="UOQ50755.1"/>
    </source>
</evidence>
<evidence type="ECO:0000313" key="2">
    <source>
        <dbReference type="Proteomes" id="UP000831785"/>
    </source>
</evidence>
<sequence>MIDPIISEGTFELKFKAEKPFQVFGQQYLKCYANLAVKGSMSAPTPTGPLGYTVNFKLDCGCESVMGQFQKAYDKTFSGATTVQDRDWTGQVVLCKLVGTPAPAPARRGFRARIPSLQATNSTTTTLVSDLSGQPWLDGYALGKGVNAVTGVLSAQALNPFTVKQAQSQNSHTTYANIFSTSDVDQLINVSASGSYNMDGITVNASTSYLSQIKQSTLDLTILATYQVEYNDYDTINSSTVSFAPQAQQLIDAGQFDKFRALYGDYYLAGSRRQATFRAVYTVSANSSETLTQVKASLGASAPDMFTAQGEAEFKSAIANKNVSVSFFLDMQGMPTNAPNRPTAPIGMDTVQEYLQWFQQYNEPVPGHAEMIHYSQISAKIPTTLPIDPNIFSAVGDIYFNTYLLQITLNSLPSSWQGSYPTQVNSVVKKVMANAQTLVEDDATRTSLSGQVSALLNDLNNLSQRYLFIQTIQKLQSSEPAIGASQSESGKFGSTNYTNAANDPAFVIQYTSQNYEQGYKIGHRSHDFDIAVDGTIVQWELHQVWDDGSDGTWHKNNQNNNSDYILLNNSARIHCESEYDRGFNNTLSVWYVANSLIPGSVTVPAQEAVSQSEPVSA</sequence>
<dbReference type="EMBL" id="CP095049">
    <property type="protein sequence ID" value="UOQ50755.1"/>
    <property type="molecule type" value="Genomic_DNA"/>
</dbReference>